<keyword evidence="8" id="KW-1185">Reference proteome</keyword>
<proteinExistence type="predicted"/>
<evidence type="ECO:0000256" key="4">
    <source>
        <dbReference type="ARBA" id="ARBA00023125"/>
    </source>
</evidence>
<dbReference type="InParanoid" id="A0A6P8IQ45"/>
<dbReference type="InterPro" id="IPR006612">
    <property type="entry name" value="THAP_Znf"/>
</dbReference>
<dbReference type="OrthoDB" id="5988861at2759"/>
<accession>A0A6P8IQ45</accession>
<evidence type="ECO:0000256" key="1">
    <source>
        <dbReference type="ARBA" id="ARBA00022723"/>
    </source>
</evidence>
<dbReference type="Pfam" id="PF05485">
    <property type="entry name" value="THAP"/>
    <property type="match status" value="1"/>
</dbReference>
<reference evidence="9" key="1">
    <citation type="submission" date="2025-08" db="UniProtKB">
        <authorList>
            <consortium name="RefSeq"/>
        </authorList>
    </citation>
    <scope>IDENTIFICATION</scope>
    <source>
        <tissue evidence="9">Tentacle</tissue>
    </source>
</reference>
<keyword evidence="2 5" id="KW-0863">Zinc-finger</keyword>
<protein>
    <submittedName>
        <fullName evidence="9">Uncharacterized protein LOC116303103</fullName>
    </submittedName>
</protein>
<evidence type="ECO:0000256" key="5">
    <source>
        <dbReference type="PROSITE-ProRule" id="PRU00309"/>
    </source>
</evidence>
<sequence length="192" mass="22725">MSITTCPLARVWLKMPDCCSVYGCTNRSNREKDKRYFRVPKIILHKGERSLEISKKRREKWIENLSILAKKIESPHARVCSDHFAKGRPSSLYDIEDVDWAPTLNLGYHEVKLKRNLYLKRLETSKFYESKRRSLESIVRRLKRRHVYTTTADKQPETSQELKEENNKTMTTKYPSMPDSIYLHVSTLNLNF</sequence>
<dbReference type="RefSeq" id="XP_031568418.1">
    <property type="nucleotide sequence ID" value="XM_031712558.1"/>
</dbReference>
<dbReference type="GO" id="GO:0008270">
    <property type="term" value="F:zinc ion binding"/>
    <property type="evidence" value="ECO:0007669"/>
    <property type="project" value="UniProtKB-KW"/>
</dbReference>
<feature type="region of interest" description="Disordered" evidence="6">
    <location>
        <begin position="150"/>
        <end position="173"/>
    </location>
</feature>
<evidence type="ECO:0000256" key="6">
    <source>
        <dbReference type="SAM" id="MobiDB-lite"/>
    </source>
</evidence>
<evidence type="ECO:0000256" key="2">
    <source>
        <dbReference type="ARBA" id="ARBA00022771"/>
    </source>
</evidence>
<feature type="domain" description="THAP-type" evidence="7">
    <location>
        <begin position="15"/>
        <end position="105"/>
    </location>
</feature>
<dbReference type="GO" id="GO:0003677">
    <property type="term" value="F:DNA binding"/>
    <property type="evidence" value="ECO:0007669"/>
    <property type="project" value="UniProtKB-UniRule"/>
</dbReference>
<evidence type="ECO:0000313" key="8">
    <source>
        <dbReference type="Proteomes" id="UP000515163"/>
    </source>
</evidence>
<dbReference type="Proteomes" id="UP000515163">
    <property type="component" value="Unplaced"/>
</dbReference>
<name>A0A6P8IQ45_ACTTE</name>
<gene>
    <name evidence="9" type="primary">LOC116303103</name>
</gene>
<dbReference type="AlphaFoldDB" id="A0A6P8IQ45"/>
<feature type="compositionally biased region" description="Basic and acidic residues" evidence="6">
    <location>
        <begin position="154"/>
        <end position="167"/>
    </location>
</feature>
<keyword evidence="3" id="KW-0862">Zinc</keyword>
<keyword evidence="1" id="KW-0479">Metal-binding</keyword>
<organism evidence="8 9">
    <name type="scientific">Actinia tenebrosa</name>
    <name type="common">Australian red waratah sea anemone</name>
    <dbReference type="NCBI Taxonomy" id="6105"/>
    <lineage>
        <taxon>Eukaryota</taxon>
        <taxon>Metazoa</taxon>
        <taxon>Cnidaria</taxon>
        <taxon>Anthozoa</taxon>
        <taxon>Hexacorallia</taxon>
        <taxon>Actiniaria</taxon>
        <taxon>Actiniidae</taxon>
        <taxon>Actinia</taxon>
    </lineage>
</organism>
<evidence type="ECO:0000313" key="9">
    <source>
        <dbReference type="RefSeq" id="XP_031568418.1"/>
    </source>
</evidence>
<dbReference type="PROSITE" id="PS50950">
    <property type="entry name" value="ZF_THAP"/>
    <property type="match status" value="1"/>
</dbReference>
<dbReference type="GeneID" id="116303103"/>
<evidence type="ECO:0000256" key="3">
    <source>
        <dbReference type="ARBA" id="ARBA00022833"/>
    </source>
</evidence>
<dbReference type="SUPFAM" id="SSF57716">
    <property type="entry name" value="Glucocorticoid receptor-like (DNA-binding domain)"/>
    <property type="match status" value="1"/>
</dbReference>
<keyword evidence="4 5" id="KW-0238">DNA-binding</keyword>
<dbReference type="SMART" id="SM00980">
    <property type="entry name" value="THAP"/>
    <property type="match status" value="1"/>
</dbReference>
<evidence type="ECO:0000259" key="7">
    <source>
        <dbReference type="PROSITE" id="PS50950"/>
    </source>
</evidence>
<dbReference type="KEGG" id="aten:116303103"/>